<evidence type="ECO:0000313" key="3">
    <source>
        <dbReference type="EMBL" id="VWQ23038.1"/>
    </source>
</evidence>
<evidence type="ECO:0000256" key="1">
    <source>
        <dbReference type="SAM" id="MobiDB-lite"/>
    </source>
</evidence>
<organism evidence="2 6">
    <name type="scientific">Bifidobacterium breve</name>
    <dbReference type="NCBI Taxonomy" id="1685"/>
    <lineage>
        <taxon>Bacteria</taxon>
        <taxon>Bacillati</taxon>
        <taxon>Actinomycetota</taxon>
        <taxon>Actinomycetes</taxon>
        <taxon>Bifidobacteriales</taxon>
        <taxon>Bifidobacteriaceae</taxon>
        <taxon>Bifidobacterium</taxon>
    </lineage>
</organism>
<dbReference type="Proteomes" id="UP000494173">
    <property type="component" value="Unassembled WGS sequence"/>
</dbReference>
<evidence type="ECO:0000313" key="6">
    <source>
        <dbReference type="Proteomes" id="UP001198148"/>
    </source>
</evidence>
<evidence type="ECO:0000313" key="2">
    <source>
        <dbReference type="EMBL" id="MCB5644453.1"/>
    </source>
</evidence>
<accession>A0AAW4U3R5</accession>
<reference evidence="3 5" key="1">
    <citation type="submission" date="2019-10" db="EMBL/GenBank/DDBJ databases">
        <authorList>
            <consortium name="Melissa Lawson"/>
            <person name="O'neill I."/>
        </authorList>
    </citation>
    <scope>NUCLEOTIDE SEQUENCE [LARGE SCALE GENOMIC DNA]</scope>
    <source>
        <strain evidence="3">LH_24</strain>
    </source>
</reference>
<dbReference type="AlphaFoldDB" id="A0AAW4U3R5"/>
<evidence type="ECO:0000313" key="4">
    <source>
        <dbReference type="EMBL" id="WEB55544.1"/>
    </source>
</evidence>
<dbReference type="EMBL" id="CP118083">
    <property type="protein sequence ID" value="WEB55544.1"/>
    <property type="molecule type" value="Genomic_DNA"/>
</dbReference>
<sequence>MNYGWQKEPLLPLSPRMSYGQMRMILYQVAPDLHVASARLPGKLDGHILPRHQHRAHRPAHHLHTQTLRARA</sequence>
<protein>
    <submittedName>
        <fullName evidence="2">Uncharacterized protein</fullName>
    </submittedName>
</protein>
<dbReference type="Proteomes" id="UP001198148">
    <property type="component" value="Unassembled WGS sequence"/>
</dbReference>
<feature type="region of interest" description="Disordered" evidence="1">
    <location>
        <begin position="53"/>
        <end position="72"/>
    </location>
</feature>
<dbReference type="EMBL" id="JAJBPF010000006">
    <property type="protein sequence ID" value="MCB5644453.1"/>
    <property type="molecule type" value="Genomic_DNA"/>
</dbReference>
<evidence type="ECO:0000313" key="5">
    <source>
        <dbReference type="Proteomes" id="UP000494173"/>
    </source>
</evidence>
<gene>
    <name evidence="3" type="ORF">BIFLH24_01552</name>
    <name evidence="2" type="ORF">LIP63_03440</name>
    <name evidence="4" type="ORF">PUW55_04025</name>
</gene>
<dbReference type="Proteomes" id="UP001219009">
    <property type="component" value="Chromosome"/>
</dbReference>
<name>A0AAW4U3R5_BIFBR</name>
<reference evidence="4" key="3">
    <citation type="submission" date="2023-02" db="EMBL/GenBank/DDBJ databases">
        <authorList>
            <person name="Whidbey C."/>
        </authorList>
    </citation>
    <scope>NUCLEOTIDE SEQUENCE</scope>
    <source>
        <strain evidence="4">VSI11</strain>
    </source>
</reference>
<dbReference type="EMBL" id="CABWKB010000017">
    <property type="protein sequence ID" value="VWQ23038.1"/>
    <property type="molecule type" value="Genomic_DNA"/>
</dbReference>
<dbReference type="RefSeq" id="WP_021649576.1">
    <property type="nucleotide sequence ID" value="NZ_BCXN01000034.1"/>
</dbReference>
<proteinExistence type="predicted"/>
<reference evidence="2" key="2">
    <citation type="submission" date="2021-10" db="EMBL/GenBank/DDBJ databases">
        <title>Collection of gut derived symbiotic bacterial strains cultured from healthy donors.</title>
        <authorList>
            <person name="Lin H."/>
            <person name="Littmann E."/>
            <person name="Claire K."/>
            <person name="Pamer E."/>
        </authorList>
    </citation>
    <scope>NUCLEOTIDE SEQUENCE</scope>
    <source>
        <strain evidence="2">MSK.23.105</strain>
    </source>
</reference>